<keyword evidence="2" id="KW-1185">Reference proteome</keyword>
<sequence length="259" mass="29498">MSRPALYIGPEMLIASALPQLPLGPYHTQHSALHDLKFTGVLQPWQGFLSSVQAAHQNYTFRSQTLALRLKTRDPYAQGNVEIGDEHGLLGRFHKHIGDVLNSVFTSHSTGIRFADFKCVQFTFHGTPDVILKDDNHHVKVAGELKVPWIADHWLEHKYNDIDQLSRILAQPIKYMQELGCVYGFMSNYDETIFLRQLVDSQGAWRIEFSPVVRSSDTYDRHRTNPPAVSARQCFFYVGCDALNHGVVNNTTPRWVVPR</sequence>
<accession>A0A0F7TPN4</accession>
<protein>
    <submittedName>
        <fullName evidence="1">Uncharacterized protein</fullName>
    </submittedName>
</protein>
<reference evidence="2" key="1">
    <citation type="journal article" date="2015" name="Genome Announc.">
        <title>Draft genome sequence of the fungus Penicillium brasilianum MG11.</title>
        <authorList>
            <person name="Horn F."/>
            <person name="Linde J."/>
            <person name="Mattern D.J."/>
            <person name="Walther G."/>
            <person name="Guthke R."/>
            <person name="Brakhage A.A."/>
            <person name="Valiante V."/>
        </authorList>
    </citation>
    <scope>NUCLEOTIDE SEQUENCE [LARGE SCALE GENOMIC DNA]</scope>
    <source>
        <strain evidence="2">MG11</strain>
    </source>
</reference>
<evidence type="ECO:0000313" key="1">
    <source>
        <dbReference type="EMBL" id="CEJ58674.1"/>
    </source>
</evidence>
<proteinExistence type="predicted"/>
<dbReference type="OrthoDB" id="3796275at2759"/>
<dbReference type="AlphaFoldDB" id="A0A0F7TPN4"/>
<organism evidence="1 2">
    <name type="scientific">Penicillium brasilianum</name>
    <dbReference type="NCBI Taxonomy" id="104259"/>
    <lineage>
        <taxon>Eukaryota</taxon>
        <taxon>Fungi</taxon>
        <taxon>Dikarya</taxon>
        <taxon>Ascomycota</taxon>
        <taxon>Pezizomycotina</taxon>
        <taxon>Eurotiomycetes</taxon>
        <taxon>Eurotiomycetidae</taxon>
        <taxon>Eurotiales</taxon>
        <taxon>Aspergillaceae</taxon>
        <taxon>Penicillium</taxon>
    </lineage>
</organism>
<name>A0A0F7TPN4_PENBI</name>
<evidence type="ECO:0000313" key="2">
    <source>
        <dbReference type="Proteomes" id="UP000042958"/>
    </source>
</evidence>
<dbReference type="EMBL" id="CDHK01000006">
    <property type="protein sequence ID" value="CEJ58674.1"/>
    <property type="molecule type" value="Genomic_DNA"/>
</dbReference>
<dbReference type="Proteomes" id="UP000042958">
    <property type="component" value="Unassembled WGS sequence"/>
</dbReference>
<gene>
    <name evidence="1" type="ORF">PMG11_07324</name>
</gene>